<evidence type="ECO:0000256" key="3">
    <source>
        <dbReference type="ARBA" id="ARBA00022989"/>
    </source>
</evidence>
<comment type="subcellular location">
    <subcellularLocation>
        <location evidence="1">Membrane</location>
        <topology evidence="1">Multi-pass membrane protein</topology>
    </subcellularLocation>
</comment>
<dbReference type="InterPro" id="IPR038050">
    <property type="entry name" value="Neuro_actylchol_rec"/>
</dbReference>
<feature type="chain" id="PRO_5044978082" evidence="5">
    <location>
        <begin position="23"/>
        <end position="473"/>
    </location>
</feature>
<evidence type="ECO:0000256" key="2">
    <source>
        <dbReference type="ARBA" id="ARBA00022692"/>
    </source>
</evidence>
<gene>
    <name evidence="9" type="primary">LOC100368788</name>
</gene>
<dbReference type="SUPFAM" id="SSF90112">
    <property type="entry name" value="Neurotransmitter-gated ion-channel transmembrane pore"/>
    <property type="match status" value="1"/>
</dbReference>
<dbReference type="PANTHER" id="PTHR18945">
    <property type="entry name" value="NEUROTRANSMITTER GATED ION CHANNEL"/>
    <property type="match status" value="1"/>
</dbReference>
<dbReference type="Gene3D" id="1.20.58.390">
    <property type="entry name" value="Neurotransmitter-gated ion-channel transmembrane domain"/>
    <property type="match status" value="1"/>
</dbReference>
<comment type="similarity">
    <text evidence="5">Belongs to the ligand-gated ion channel (TC 1.A.9) family.</text>
</comment>
<organism evidence="8 9">
    <name type="scientific">Saccoglossus kowalevskii</name>
    <name type="common">Acorn worm</name>
    <dbReference type="NCBI Taxonomy" id="10224"/>
    <lineage>
        <taxon>Eukaryota</taxon>
        <taxon>Metazoa</taxon>
        <taxon>Hemichordata</taxon>
        <taxon>Enteropneusta</taxon>
        <taxon>Harrimaniidae</taxon>
        <taxon>Saccoglossus</taxon>
    </lineage>
</organism>
<reference evidence="9" key="1">
    <citation type="submission" date="2025-08" db="UniProtKB">
        <authorList>
            <consortium name="RefSeq"/>
        </authorList>
    </citation>
    <scope>IDENTIFICATION</scope>
    <source>
        <tissue evidence="9">Testes</tissue>
    </source>
</reference>
<dbReference type="PROSITE" id="PS00236">
    <property type="entry name" value="NEUROTR_ION_CHANNEL"/>
    <property type="match status" value="1"/>
</dbReference>
<proteinExistence type="inferred from homology"/>
<keyword evidence="8" id="KW-1185">Reference proteome</keyword>
<feature type="transmembrane region" description="Helical" evidence="5">
    <location>
        <begin position="278"/>
        <end position="301"/>
    </location>
</feature>
<keyword evidence="2 5" id="KW-0812">Transmembrane</keyword>
<evidence type="ECO:0000313" key="8">
    <source>
        <dbReference type="Proteomes" id="UP000694865"/>
    </source>
</evidence>
<dbReference type="RefSeq" id="XP_006818756.1">
    <property type="nucleotide sequence ID" value="XM_006818693.1"/>
</dbReference>
<feature type="domain" description="Neurotransmitter-gated ion-channel ligand-binding" evidence="6">
    <location>
        <begin position="28"/>
        <end position="216"/>
    </location>
</feature>
<feature type="transmembrane region" description="Helical" evidence="5">
    <location>
        <begin position="445"/>
        <end position="463"/>
    </location>
</feature>
<dbReference type="InterPro" id="IPR006202">
    <property type="entry name" value="Neur_chan_lig-bd"/>
</dbReference>
<accession>A0ABM0MFG5</accession>
<dbReference type="InterPro" id="IPR018000">
    <property type="entry name" value="Neurotransmitter_ion_chnl_CS"/>
</dbReference>
<protein>
    <submittedName>
        <fullName evidence="9">Neuronal acetylcholine receptor subunit alpha-6-like</fullName>
    </submittedName>
</protein>
<dbReference type="Pfam" id="PF02931">
    <property type="entry name" value="Neur_chan_LBD"/>
    <property type="match status" value="1"/>
</dbReference>
<dbReference type="InterPro" id="IPR036734">
    <property type="entry name" value="Neur_chan_lig-bd_sf"/>
</dbReference>
<sequence>MEFYWVMLTIAILSSVLNNTGGSACDVEERLYNTIFEGYNKHVRPVKSYNKPIVLEFALYILQILDVLWRDENLQWNASDYSNISSIVVPFSNVWKPHVMLDNSVNGEYSIPPLDGTRLHHDGSIVYWAPATFHTPCIMDIKYFPFDSQQCHLKFGPWEHDAGEVVMDPIYDTIVKENFLTNSEWDWVSSSAKLITDVVDEHYSMIVFTITLRRRPLYYITNIVLPSIAMALLTVLVLCLPPESGEKMSFGVSLLVAISVFSVLVAGTIPTTSDSVPIIIQFLMFNLFLVTCSIIISVAVLRLHHRPAYNLVMPRWMRKLYLIFLPKVLLMKPYRSGVRGNTHNVRVDVEDEESLSTCQLLGNASSSKGKKPLLSNGNMKQKVAITDTFRMQLKRTAVEEDYTNNKILQMILAELQLLNGNINNSETQAEKLAEWRYMATVIDRFFFVLAMVAYLVGAVVLLTEFNNDELPHL</sequence>
<feature type="domain" description="Neurotransmitter-gated ion-channel transmembrane" evidence="7">
    <location>
        <begin position="223"/>
        <end position="461"/>
    </location>
</feature>
<keyword evidence="4 5" id="KW-0472">Membrane</keyword>
<keyword evidence="5" id="KW-0813">Transport</keyword>
<dbReference type="Proteomes" id="UP000694865">
    <property type="component" value="Unplaced"/>
</dbReference>
<keyword evidence="5" id="KW-0732">Signal</keyword>
<dbReference type="InterPro" id="IPR006029">
    <property type="entry name" value="Neurotrans-gated_channel_TM"/>
</dbReference>
<evidence type="ECO:0000256" key="5">
    <source>
        <dbReference type="RuleBase" id="RU000687"/>
    </source>
</evidence>
<dbReference type="InterPro" id="IPR006201">
    <property type="entry name" value="Neur_channel"/>
</dbReference>
<evidence type="ECO:0000313" key="9">
    <source>
        <dbReference type="RefSeq" id="XP_006818756.1"/>
    </source>
</evidence>
<evidence type="ECO:0000256" key="4">
    <source>
        <dbReference type="ARBA" id="ARBA00023136"/>
    </source>
</evidence>
<evidence type="ECO:0000259" key="6">
    <source>
        <dbReference type="Pfam" id="PF02931"/>
    </source>
</evidence>
<dbReference type="InterPro" id="IPR036719">
    <property type="entry name" value="Neuro-gated_channel_TM_sf"/>
</dbReference>
<keyword evidence="5" id="KW-0407">Ion channel</keyword>
<feature type="transmembrane region" description="Helical" evidence="5">
    <location>
        <begin position="252"/>
        <end position="272"/>
    </location>
</feature>
<feature type="transmembrane region" description="Helical" evidence="5">
    <location>
        <begin position="217"/>
        <end position="240"/>
    </location>
</feature>
<keyword evidence="5" id="KW-0406">Ion transport</keyword>
<evidence type="ECO:0000256" key="1">
    <source>
        <dbReference type="ARBA" id="ARBA00004141"/>
    </source>
</evidence>
<dbReference type="PRINTS" id="PR00252">
    <property type="entry name" value="NRIONCHANNEL"/>
</dbReference>
<evidence type="ECO:0000259" key="7">
    <source>
        <dbReference type="Pfam" id="PF02932"/>
    </source>
</evidence>
<dbReference type="Gene3D" id="2.70.170.10">
    <property type="entry name" value="Neurotransmitter-gated ion-channel ligand-binding domain"/>
    <property type="match status" value="1"/>
</dbReference>
<dbReference type="CDD" id="cd19051">
    <property type="entry name" value="LGIC_TM_cation"/>
    <property type="match status" value="1"/>
</dbReference>
<keyword evidence="3 5" id="KW-1133">Transmembrane helix</keyword>
<dbReference type="Pfam" id="PF02932">
    <property type="entry name" value="Neur_chan_memb"/>
    <property type="match status" value="1"/>
</dbReference>
<name>A0ABM0MFG5_SACKO</name>
<dbReference type="SUPFAM" id="SSF63712">
    <property type="entry name" value="Nicotinic receptor ligand binding domain-like"/>
    <property type="match status" value="1"/>
</dbReference>
<dbReference type="GeneID" id="100368788"/>
<feature type="signal peptide" evidence="5">
    <location>
        <begin position="1"/>
        <end position="22"/>
    </location>
</feature>